<evidence type="ECO:0000313" key="2">
    <source>
        <dbReference type="Proteomes" id="UP001187192"/>
    </source>
</evidence>
<sequence length="143" mass="16131">MGVERDMGMGLGIKLGGVREEESGLLAVGKSGLEVGAREYGDWMWWGPKYLGKGNADLERKKWRDVELAEVDLKDLVGKKLGKIRMEVVGKGQHADFEVDLKDLMEKYLEKEDFVEKYLVEKYLEKEDFVGTKIGAAFQGVVE</sequence>
<accession>A0AA88D6S4</accession>
<proteinExistence type="predicted"/>
<reference evidence="1" key="1">
    <citation type="submission" date="2023-07" db="EMBL/GenBank/DDBJ databases">
        <title>draft genome sequence of fig (Ficus carica).</title>
        <authorList>
            <person name="Takahashi T."/>
            <person name="Nishimura K."/>
        </authorList>
    </citation>
    <scope>NUCLEOTIDE SEQUENCE</scope>
</reference>
<dbReference type="AlphaFoldDB" id="A0AA88D6S4"/>
<evidence type="ECO:0000313" key="1">
    <source>
        <dbReference type="EMBL" id="GMN48008.1"/>
    </source>
</evidence>
<name>A0AA88D6S4_FICCA</name>
<dbReference type="EMBL" id="BTGU01000027">
    <property type="protein sequence ID" value="GMN48008.1"/>
    <property type="molecule type" value="Genomic_DNA"/>
</dbReference>
<dbReference type="Proteomes" id="UP001187192">
    <property type="component" value="Unassembled WGS sequence"/>
</dbReference>
<keyword evidence="2" id="KW-1185">Reference proteome</keyword>
<organism evidence="1 2">
    <name type="scientific">Ficus carica</name>
    <name type="common">Common fig</name>
    <dbReference type="NCBI Taxonomy" id="3494"/>
    <lineage>
        <taxon>Eukaryota</taxon>
        <taxon>Viridiplantae</taxon>
        <taxon>Streptophyta</taxon>
        <taxon>Embryophyta</taxon>
        <taxon>Tracheophyta</taxon>
        <taxon>Spermatophyta</taxon>
        <taxon>Magnoliopsida</taxon>
        <taxon>eudicotyledons</taxon>
        <taxon>Gunneridae</taxon>
        <taxon>Pentapetalae</taxon>
        <taxon>rosids</taxon>
        <taxon>fabids</taxon>
        <taxon>Rosales</taxon>
        <taxon>Moraceae</taxon>
        <taxon>Ficeae</taxon>
        <taxon>Ficus</taxon>
    </lineage>
</organism>
<dbReference type="Gramene" id="FCD_00011920-RA">
    <property type="protein sequence ID" value="FCD_00011920-RA:cds"/>
    <property type="gene ID" value="FCD_00011920"/>
</dbReference>
<gene>
    <name evidence="1" type="ORF">TIFTF001_017185</name>
</gene>
<protein>
    <submittedName>
        <fullName evidence="1">Uncharacterized protein</fullName>
    </submittedName>
</protein>
<comment type="caution">
    <text evidence="1">The sequence shown here is derived from an EMBL/GenBank/DDBJ whole genome shotgun (WGS) entry which is preliminary data.</text>
</comment>